<reference evidence="3" key="1">
    <citation type="journal article" date="2019" name="Int. J. Syst. Evol. Microbiol.">
        <title>The Global Catalogue of Microorganisms (GCM) 10K type strain sequencing project: providing services to taxonomists for standard genome sequencing and annotation.</title>
        <authorList>
            <consortium name="The Broad Institute Genomics Platform"/>
            <consortium name="The Broad Institute Genome Sequencing Center for Infectious Disease"/>
            <person name="Wu L."/>
            <person name="Ma J."/>
        </authorList>
    </citation>
    <scope>NUCLEOTIDE SEQUENCE [LARGE SCALE GENOMIC DNA]</scope>
    <source>
        <strain evidence="3">TBRC 7912</strain>
    </source>
</reference>
<keyword evidence="3" id="KW-1185">Reference proteome</keyword>
<comment type="caution">
    <text evidence="2">The sequence shown here is derived from an EMBL/GenBank/DDBJ whole genome shotgun (WGS) entry which is preliminary data.</text>
</comment>
<name>A0ABV8F1F5_9ACTN</name>
<dbReference type="RefSeq" id="WP_386190763.1">
    <property type="nucleotide sequence ID" value="NZ_JBHSBC010000020.1"/>
</dbReference>
<evidence type="ECO:0000313" key="2">
    <source>
        <dbReference type="EMBL" id="MFC3982487.1"/>
    </source>
</evidence>
<dbReference type="EMBL" id="JBHSBC010000020">
    <property type="protein sequence ID" value="MFC3982487.1"/>
    <property type="molecule type" value="Genomic_DNA"/>
</dbReference>
<sequence>MLKPVKYRTAGGAVVTWTPAQARTAPQEDGRPAKDVTEAKWECAGCGDETGGFTHRIYGSESRIPGGPERNAAEQHAKRCAALP</sequence>
<evidence type="ECO:0000256" key="1">
    <source>
        <dbReference type="SAM" id="MobiDB-lite"/>
    </source>
</evidence>
<dbReference type="Proteomes" id="UP001595698">
    <property type="component" value="Unassembled WGS sequence"/>
</dbReference>
<protein>
    <recommendedName>
        <fullName evidence="4">HNH endonuclease</fullName>
    </recommendedName>
</protein>
<evidence type="ECO:0008006" key="4">
    <source>
        <dbReference type="Google" id="ProtNLM"/>
    </source>
</evidence>
<organism evidence="2 3">
    <name type="scientific">Streptosporangium jomthongense</name>
    <dbReference type="NCBI Taxonomy" id="1193683"/>
    <lineage>
        <taxon>Bacteria</taxon>
        <taxon>Bacillati</taxon>
        <taxon>Actinomycetota</taxon>
        <taxon>Actinomycetes</taxon>
        <taxon>Streptosporangiales</taxon>
        <taxon>Streptosporangiaceae</taxon>
        <taxon>Streptosporangium</taxon>
    </lineage>
</organism>
<proteinExistence type="predicted"/>
<gene>
    <name evidence="2" type="ORF">ACFOYY_20250</name>
</gene>
<accession>A0ABV8F1F5</accession>
<evidence type="ECO:0000313" key="3">
    <source>
        <dbReference type="Proteomes" id="UP001595698"/>
    </source>
</evidence>
<feature type="region of interest" description="Disordered" evidence="1">
    <location>
        <begin position="61"/>
        <end position="84"/>
    </location>
</feature>